<comment type="caution">
    <text evidence="3">The sequence shown here is derived from an EMBL/GenBank/DDBJ whole genome shotgun (WGS) entry which is preliminary data.</text>
</comment>
<evidence type="ECO:0000313" key="3">
    <source>
        <dbReference type="EMBL" id="OAP00512.1"/>
    </source>
</evidence>
<evidence type="ECO:0000259" key="2">
    <source>
        <dbReference type="Pfam" id="PF13952"/>
    </source>
</evidence>
<dbReference type="PANTHER" id="PTHR48258:SF3">
    <property type="entry name" value="FK506-BINDING PROTEIN 4-LIKE ISOFORM X1"/>
    <property type="match status" value="1"/>
</dbReference>
<dbReference type="Pfam" id="PF13952">
    <property type="entry name" value="DUF4216"/>
    <property type="match status" value="1"/>
</dbReference>
<dbReference type="PANTHER" id="PTHR48258">
    <property type="entry name" value="DUF4218 DOMAIN-CONTAINING PROTEIN-RELATED"/>
    <property type="match status" value="1"/>
</dbReference>
<gene>
    <name evidence="3" type="ordered locus">AXX17_At4g08950</name>
</gene>
<feature type="domain" description="DUF4216" evidence="2">
    <location>
        <begin position="55"/>
        <end position="120"/>
    </location>
</feature>
<feature type="compositionally biased region" description="Basic and acidic residues" evidence="1">
    <location>
        <begin position="137"/>
        <end position="146"/>
    </location>
</feature>
<dbReference type="InterPro" id="IPR025312">
    <property type="entry name" value="DUF4216"/>
</dbReference>
<protein>
    <recommendedName>
        <fullName evidence="2">DUF4216 domain-containing protein</fullName>
    </recommendedName>
</protein>
<reference evidence="4" key="1">
    <citation type="journal article" date="2016" name="Proc. Natl. Acad. Sci. U.S.A.">
        <title>Chromosome-level assembly of Arabidopsis thaliana Ler reveals the extent of translocation and inversion polymorphisms.</title>
        <authorList>
            <person name="Zapata L."/>
            <person name="Ding J."/>
            <person name="Willing E.M."/>
            <person name="Hartwig B."/>
            <person name="Bezdan D."/>
            <person name="Jiao W.B."/>
            <person name="Patel V."/>
            <person name="Velikkakam James G."/>
            <person name="Koornneef M."/>
            <person name="Ossowski S."/>
            <person name="Schneeberger K."/>
        </authorList>
    </citation>
    <scope>NUCLEOTIDE SEQUENCE [LARGE SCALE GENOMIC DNA]</scope>
    <source>
        <strain evidence="4">cv. Landsberg erecta</strain>
    </source>
</reference>
<feature type="region of interest" description="Disordered" evidence="1">
    <location>
        <begin position="137"/>
        <end position="183"/>
    </location>
</feature>
<evidence type="ECO:0000256" key="1">
    <source>
        <dbReference type="SAM" id="MobiDB-lite"/>
    </source>
</evidence>
<organism evidence="3 4">
    <name type="scientific">Arabidopsis thaliana</name>
    <name type="common">Mouse-ear cress</name>
    <dbReference type="NCBI Taxonomy" id="3702"/>
    <lineage>
        <taxon>Eukaryota</taxon>
        <taxon>Viridiplantae</taxon>
        <taxon>Streptophyta</taxon>
        <taxon>Embryophyta</taxon>
        <taxon>Tracheophyta</taxon>
        <taxon>Spermatophyta</taxon>
        <taxon>Magnoliopsida</taxon>
        <taxon>eudicotyledons</taxon>
        <taxon>Gunneridae</taxon>
        <taxon>Pentapetalae</taxon>
        <taxon>rosids</taxon>
        <taxon>malvids</taxon>
        <taxon>Brassicales</taxon>
        <taxon>Brassicaceae</taxon>
        <taxon>Camelineae</taxon>
        <taxon>Arabidopsis</taxon>
    </lineage>
</organism>
<proteinExistence type="predicted"/>
<dbReference type="EMBL" id="LUHQ01000004">
    <property type="protein sequence ID" value="OAP00512.1"/>
    <property type="molecule type" value="Genomic_DNA"/>
</dbReference>
<dbReference type="AlphaFoldDB" id="A0A178V666"/>
<sequence>MKEEEFPKWLKYYVKSGSSLVKRRTASNNRQTVNDGIVVRTMDEEYYGVIEDILDVEYPRLIKCVLFKCQCYDPTKERGVRLTKFGVTEINSSKKLNKYDPFVLASQVDQVCYIPYLRVKRIHDPWITATQINPRGRVDGVKDHDPMQQNYVDYVSGDDNAEEFEDSDNSSRSSDSSDSDDHE</sequence>
<name>A0A178V666_ARATH</name>
<accession>A0A178V666</accession>
<evidence type="ECO:0000313" key="4">
    <source>
        <dbReference type="Proteomes" id="UP000078284"/>
    </source>
</evidence>
<feature type="compositionally biased region" description="Acidic residues" evidence="1">
    <location>
        <begin position="159"/>
        <end position="168"/>
    </location>
</feature>
<dbReference type="Proteomes" id="UP000078284">
    <property type="component" value="Chromosome 4"/>
</dbReference>